<reference evidence="2 3" key="1">
    <citation type="journal article" date="2020" name="Nature">
        <title>Six reference-quality genomes reveal evolution of bat adaptations.</title>
        <authorList>
            <person name="Jebb D."/>
            <person name="Huang Z."/>
            <person name="Pippel M."/>
            <person name="Hughes G.M."/>
            <person name="Lavrichenko K."/>
            <person name="Devanna P."/>
            <person name="Winkler S."/>
            <person name="Jermiin L.S."/>
            <person name="Skirmuntt E.C."/>
            <person name="Katzourakis A."/>
            <person name="Burkitt-Gray L."/>
            <person name="Ray D.A."/>
            <person name="Sullivan K.A.M."/>
            <person name="Roscito J.G."/>
            <person name="Kirilenko B.M."/>
            <person name="Davalos L.M."/>
            <person name="Corthals A.P."/>
            <person name="Power M.L."/>
            <person name="Jones G."/>
            <person name="Ransome R.D."/>
            <person name="Dechmann D.K.N."/>
            <person name="Locatelli A.G."/>
            <person name="Puechmaille S.J."/>
            <person name="Fedrigo O."/>
            <person name="Jarvis E.D."/>
            <person name="Hiller M."/>
            <person name="Vernes S.C."/>
            <person name="Myers E.W."/>
            <person name="Teeling E.C."/>
        </authorList>
    </citation>
    <scope>NUCLEOTIDE SEQUENCE [LARGE SCALE GENOMIC DNA]</scope>
    <source>
        <strain evidence="2">MRouAeg1</strain>
        <tissue evidence="2">Muscle</tissue>
    </source>
</reference>
<name>A0A7J8IM52_ROUAE</name>
<evidence type="ECO:0000313" key="2">
    <source>
        <dbReference type="EMBL" id="KAF6485418.1"/>
    </source>
</evidence>
<accession>A0A7J8IM52</accession>
<gene>
    <name evidence="2" type="ORF">HJG63_010630</name>
</gene>
<comment type="caution">
    <text evidence="2">The sequence shown here is derived from an EMBL/GenBank/DDBJ whole genome shotgun (WGS) entry which is preliminary data.</text>
</comment>
<evidence type="ECO:0000313" key="3">
    <source>
        <dbReference type="Proteomes" id="UP000593571"/>
    </source>
</evidence>
<evidence type="ECO:0000256" key="1">
    <source>
        <dbReference type="SAM" id="MobiDB-lite"/>
    </source>
</evidence>
<feature type="region of interest" description="Disordered" evidence="1">
    <location>
        <begin position="141"/>
        <end position="163"/>
    </location>
</feature>
<protein>
    <submittedName>
        <fullName evidence="2">Uncharacterized protein</fullName>
    </submittedName>
</protein>
<organism evidence="2 3">
    <name type="scientific">Rousettus aegyptiacus</name>
    <name type="common">Egyptian fruit bat</name>
    <name type="synonym">Pteropus aegyptiacus</name>
    <dbReference type="NCBI Taxonomy" id="9407"/>
    <lineage>
        <taxon>Eukaryota</taxon>
        <taxon>Metazoa</taxon>
        <taxon>Chordata</taxon>
        <taxon>Craniata</taxon>
        <taxon>Vertebrata</taxon>
        <taxon>Euteleostomi</taxon>
        <taxon>Mammalia</taxon>
        <taxon>Eutheria</taxon>
        <taxon>Laurasiatheria</taxon>
        <taxon>Chiroptera</taxon>
        <taxon>Yinpterochiroptera</taxon>
        <taxon>Pteropodoidea</taxon>
        <taxon>Pteropodidae</taxon>
        <taxon>Rousettinae</taxon>
        <taxon>Rousettus</taxon>
    </lineage>
</organism>
<dbReference type="Proteomes" id="UP000593571">
    <property type="component" value="Unassembled WGS sequence"/>
</dbReference>
<dbReference type="EMBL" id="JACASE010000003">
    <property type="protein sequence ID" value="KAF6485418.1"/>
    <property type="molecule type" value="Genomic_DNA"/>
</dbReference>
<dbReference type="AlphaFoldDB" id="A0A7J8IM52"/>
<proteinExistence type="predicted"/>
<keyword evidence="3" id="KW-1185">Reference proteome</keyword>
<sequence>MAAQDAILVTWAGWPVCRSHAWCPRCSSASGPGCASNPLLSEPCAVRQAVGLPRECEGRAGSRQGQHCWPLEQVQALEARPATEKPVGDTGLKESRTCDVAVQRARWAGPSSPVTTIPKTRRCERRALRVCAQSRSAPIPVTSAGARSSGLPGRAAQDGGFAGPRVSFATEFWK</sequence>